<protein>
    <submittedName>
        <fullName evidence="4">WD repeat-containing protein PCN-like</fullName>
    </submittedName>
</protein>
<evidence type="ECO:0000313" key="3">
    <source>
        <dbReference type="Proteomes" id="UP000087171"/>
    </source>
</evidence>
<organism evidence="3 4">
    <name type="scientific">Cicer arietinum</name>
    <name type="common">Chickpea</name>
    <name type="synonym">Garbanzo</name>
    <dbReference type="NCBI Taxonomy" id="3827"/>
    <lineage>
        <taxon>Eukaryota</taxon>
        <taxon>Viridiplantae</taxon>
        <taxon>Streptophyta</taxon>
        <taxon>Embryophyta</taxon>
        <taxon>Tracheophyta</taxon>
        <taxon>Spermatophyta</taxon>
        <taxon>Magnoliopsida</taxon>
        <taxon>eudicotyledons</taxon>
        <taxon>Gunneridae</taxon>
        <taxon>Pentapetalae</taxon>
        <taxon>rosids</taxon>
        <taxon>fabids</taxon>
        <taxon>Fabales</taxon>
        <taxon>Fabaceae</taxon>
        <taxon>Papilionoideae</taxon>
        <taxon>50 kb inversion clade</taxon>
        <taxon>NPAAA clade</taxon>
        <taxon>Hologalegina</taxon>
        <taxon>IRL clade</taxon>
        <taxon>Cicereae</taxon>
        <taxon>Cicer</taxon>
    </lineage>
</organism>
<keyword evidence="1" id="KW-0853">WD repeat</keyword>
<dbReference type="InterPro" id="IPR036322">
    <property type="entry name" value="WD40_repeat_dom_sf"/>
</dbReference>
<dbReference type="PROSITE" id="PS50294">
    <property type="entry name" value="WD_REPEATS_REGION"/>
    <property type="match status" value="1"/>
</dbReference>
<keyword evidence="3" id="KW-1185">Reference proteome</keyword>
<proteinExistence type="predicted"/>
<dbReference type="OrthoDB" id="8883818at2759"/>
<dbReference type="PaxDb" id="3827-XP_004510306.1"/>
<accession>A0A1S2YUW1</accession>
<dbReference type="GO" id="GO:0010073">
    <property type="term" value="P:meristem maintenance"/>
    <property type="evidence" value="ECO:0007669"/>
    <property type="project" value="InterPro"/>
</dbReference>
<evidence type="ECO:0000313" key="4">
    <source>
        <dbReference type="RefSeq" id="XP_004510306.1"/>
    </source>
</evidence>
<dbReference type="SUPFAM" id="SSF50978">
    <property type="entry name" value="WD40 repeat-like"/>
    <property type="match status" value="1"/>
</dbReference>
<dbReference type="GO" id="GO:0035266">
    <property type="term" value="P:meristem growth"/>
    <property type="evidence" value="ECO:0007669"/>
    <property type="project" value="InterPro"/>
</dbReference>
<feature type="compositionally biased region" description="Basic and acidic residues" evidence="2">
    <location>
        <begin position="163"/>
        <end position="172"/>
    </location>
</feature>
<reference evidence="3" key="1">
    <citation type="journal article" date="2013" name="Nat. Biotechnol.">
        <title>Draft genome sequence of chickpea (Cicer arietinum) provides a resource for trait improvement.</title>
        <authorList>
            <person name="Varshney R.K."/>
            <person name="Song C."/>
            <person name="Saxena R.K."/>
            <person name="Azam S."/>
            <person name="Yu S."/>
            <person name="Sharpe A.G."/>
            <person name="Cannon S."/>
            <person name="Baek J."/>
            <person name="Rosen B.D."/>
            <person name="Tar'an B."/>
            <person name="Millan T."/>
            <person name="Zhang X."/>
            <person name="Ramsay L.D."/>
            <person name="Iwata A."/>
            <person name="Wang Y."/>
            <person name="Nelson W."/>
            <person name="Farmer A.D."/>
            <person name="Gaur P.M."/>
            <person name="Soderlund C."/>
            <person name="Penmetsa R.V."/>
            <person name="Xu C."/>
            <person name="Bharti A.K."/>
            <person name="He W."/>
            <person name="Winter P."/>
            <person name="Zhao S."/>
            <person name="Hane J.K."/>
            <person name="Carrasquilla-Garcia N."/>
            <person name="Condie J.A."/>
            <person name="Upadhyaya H.D."/>
            <person name="Luo M.C."/>
            <person name="Thudi M."/>
            <person name="Gowda C.L."/>
            <person name="Singh N.P."/>
            <person name="Lichtenzveig J."/>
            <person name="Gali K.K."/>
            <person name="Rubio J."/>
            <person name="Nadarajan N."/>
            <person name="Dolezel J."/>
            <person name="Bansal K.C."/>
            <person name="Xu X."/>
            <person name="Edwards D."/>
            <person name="Zhang G."/>
            <person name="Kahl G."/>
            <person name="Gil J."/>
            <person name="Singh K.B."/>
            <person name="Datta S.K."/>
            <person name="Jackson S.A."/>
            <person name="Wang J."/>
            <person name="Cook D.R."/>
        </authorList>
    </citation>
    <scope>NUCLEOTIDE SEQUENCE [LARGE SCALE GENOMIC DNA]</scope>
    <source>
        <strain evidence="3">cv. CDC Frontier</strain>
    </source>
</reference>
<dbReference type="Gene3D" id="2.130.10.10">
    <property type="entry name" value="YVTN repeat-like/Quinoprotein amine dehydrogenase"/>
    <property type="match status" value="3"/>
</dbReference>
<dbReference type="SUPFAM" id="SSF50998">
    <property type="entry name" value="Quinoprotein alcohol dehydrogenase-like"/>
    <property type="match status" value="1"/>
</dbReference>
<evidence type="ECO:0000256" key="2">
    <source>
        <dbReference type="SAM" id="MobiDB-lite"/>
    </source>
</evidence>
<dbReference type="Pfam" id="PF00400">
    <property type="entry name" value="WD40"/>
    <property type="match status" value="1"/>
</dbReference>
<gene>
    <name evidence="4" type="primary">LOC101514408</name>
</gene>
<dbReference type="InterPro" id="IPR044622">
    <property type="entry name" value="PCN"/>
</dbReference>
<feature type="region of interest" description="Disordered" evidence="2">
    <location>
        <begin position="1"/>
        <end position="21"/>
    </location>
</feature>
<reference evidence="4" key="2">
    <citation type="submission" date="2025-08" db="UniProtKB">
        <authorList>
            <consortium name="RefSeq"/>
        </authorList>
    </citation>
    <scope>IDENTIFICATION</scope>
    <source>
        <tissue evidence="4">Etiolated seedlings</tissue>
    </source>
</reference>
<dbReference type="STRING" id="3827.A0A1S2YUW1"/>
<dbReference type="InterPro" id="IPR015943">
    <property type="entry name" value="WD40/YVTN_repeat-like_dom_sf"/>
</dbReference>
<dbReference type="PANTHER" id="PTHR45086">
    <property type="entry name" value="WD REPEAT-CONTAINING PROTEIN PCN"/>
    <property type="match status" value="1"/>
</dbReference>
<evidence type="ECO:0000256" key="1">
    <source>
        <dbReference type="PROSITE-ProRule" id="PRU00221"/>
    </source>
</evidence>
<dbReference type="PANTHER" id="PTHR45086:SF1">
    <property type="entry name" value="WD REPEAT-CONTAINING PROTEIN PCN"/>
    <property type="match status" value="1"/>
</dbReference>
<feature type="repeat" description="WD" evidence="1">
    <location>
        <begin position="228"/>
        <end position="269"/>
    </location>
</feature>
<feature type="compositionally biased region" description="Basic residues" evidence="2">
    <location>
        <begin position="1"/>
        <end position="10"/>
    </location>
</feature>
<dbReference type="Proteomes" id="UP000087171">
    <property type="component" value="Chromosome Ca7"/>
</dbReference>
<feature type="region of interest" description="Disordered" evidence="2">
    <location>
        <begin position="163"/>
        <end position="191"/>
    </location>
</feature>
<dbReference type="eggNOG" id="KOG2048">
    <property type="taxonomic scope" value="Eukaryota"/>
</dbReference>
<dbReference type="PROSITE" id="PS50082">
    <property type="entry name" value="WD_REPEATS_2"/>
    <property type="match status" value="1"/>
</dbReference>
<dbReference type="GeneID" id="101514408"/>
<dbReference type="InterPro" id="IPR011047">
    <property type="entry name" value="Quinoprotein_ADH-like_sf"/>
</dbReference>
<dbReference type="KEGG" id="cam:101514408"/>
<dbReference type="InterPro" id="IPR001680">
    <property type="entry name" value="WD40_rpt"/>
</dbReference>
<name>A0A1S2YUW1_CICAR</name>
<sequence length="824" mass="91575">MRRRQTRARRSSVTYNNHNDDINMEELHQSNSIDRSPSFVKVDGLKIDWKPSSVVALATSVDGLRVAAARENGSLELWVVSPGEANWHCLLTIHGDPNKRVSSLVWCDGSAFGRLFSSNLDGTVSTWDFFNLKQTTVLDSDGVSIWKMAVALPKGSVINAETKSDHLRKGQVDSDGSENSESDEDSDSPATVMQPVLEYPRVAIAYDDGCVKIYAVSDTDEFMYVKSLPRVKGRVLSVTWSEDANYIYSGSSDGSIRIWDAMSGHEVDWMPAGCGGSGSGQKLCIWSLLCLRSGTLVSADSSGSVQFWDSRNRTLLQAHSLHEGDATALAAAPSHDMVFSAGSDGQVILYTMSKSSNNVNSPTTMKWIHVKSVRAHTHDVRALTVAEPIVEEDFLPDERIKRIRTEKKPKDFRYNKSAHMEGPMLISAGDDTKLCAYPVKNFTSTYFRDICPVPQRTPIQLVLNTAFNQSSMLLVQSSHCLDIHLLQLRNVHTAGGHANPEMQRFKIYASIRVPSRASQQIICSTISNSGVFVAYSNQLKTSLLELKCEVGKITLSTKKLPQRLPFIHSMIFTHDSTWLILAGHDRKIYVVDACSSALVHTFTPRCELQDDESPLTEPPITKLFSSSNKQWLAAVNCFGDIYIFNLEILRQHWFISRLDGASVTAGGFAPQNNNVLIVTTSSNKVYAFDIEAKRLGEWSNRKTHALPFRDFPGEVIGLSFLPSSSSSSFVVYSSRAMCLIDIGLSAEPDDNDVLDIQDSTARSLQNLTVKKQIKYKNFNVLPLKNPVLFLAYMSKNSFFMVDKPWLEVVKSLETAPVHRHIYGS</sequence>
<dbReference type="AlphaFoldDB" id="A0A1S2YUW1"/>
<dbReference type="SMART" id="SM00320">
    <property type="entry name" value="WD40"/>
    <property type="match status" value="6"/>
</dbReference>
<feature type="compositionally biased region" description="Acidic residues" evidence="2">
    <location>
        <begin position="175"/>
        <end position="187"/>
    </location>
</feature>
<dbReference type="RefSeq" id="XP_004510306.1">
    <property type="nucleotide sequence ID" value="XM_004510249.3"/>
</dbReference>